<evidence type="ECO:0000313" key="2">
    <source>
        <dbReference type="EMBL" id="GFR37095.1"/>
    </source>
</evidence>
<dbReference type="InterPro" id="IPR036514">
    <property type="entry name" value="SGNH_hydro_sf"/>
</dbReference>
<sequence>MGSGVKEMVKPLVYVALGDSLTEGFGVSEEESFAAVFSKRMEEAIGRPVILHNAGVTGETLGDILHRLRTDDYLRVVIREAELLSLTAGGNDLLQAARVFLAKRDPQVLRNALREFHGRTAEFFGELEQIRSEYASAAEKPLEMRILNLYNPFPMFEETGYWVGRFNKVWQRYETPQIRIVDIYEAFIYRIDDLIGEDMVHPNALGYRVMAEAVHFLGYGGIDRRDDAS</sequence>
<dbReference type="Proteomes" id="UP000654993">
    <property type="component" value="Unassembled WGS sequence"/>
</dbReference>
<dbReference type="AlphaFoldDB" id="A0A916QAF8"/>
<dbReference type="InterPro" id="IPR013830">
    <property type="entry name" value="SGNH_hydro"/>
</dbReference>
<dbReference type="RefSeq" id="WP_200965391.1">
    <property type="nucleotide sequence ID" value="NZ_BMAQ01000003.1"/>
</dbReference>
<dbReference type="Gene3D" id="3.40.50.1110">
    <property type="entry name" value="SGNH hydrolase"/>
    <property type="match status" value="1"/>
</dbReference>
<dbReference type="GO" id="GO:0004622">
    <property type="term" value="F:phosphatidylcholine lysophospholipase activity"/>
    <property type="evidence" value="ECO:0007669"/>
    <property type="project" value="TreeGrafter"/>
</dbReference>
<dbReference type="EMBL" id="BMAQ01000003">
    <property type="protein sequence ID" value="GFR37095.1"/>
    <property type="molecule type" value="Genomic_DNA"/>
</dbReference>
<evidence type="ECO:0000313" key="3">
    <source>
        <dbReference type="Proteomes" id="UP000654993"/>
    </source>
</evidence>
<reference evidence="2" key="2">
    <citation type="journal article" date="2021" name="Data Brief">
        <title>Draft genome sequence data of the facultative, thermophilic, xylanolytic bacterium Paenibacillus sp. strain DA-C8.</title>
        <authorList>
            <person name="Chhe C."/>
            <person name="Uke A."/>
            <person name="Baramee S."/>
            <person name="Ungkulpasvich U."/>
            <person name="Tachaapaikoon C."/>
            <person name="Pason P."/>
            <person name="Waeonukul R."/>
            <person name="Ratanakhanokchai K."/>
            <person name="Kosugi A."/>
        </authorList>
    </citation>
    <scope>NUCLEOTIDE SEQUENCE</scope>
    <source>
        <strain evidence="2">DA-C8</strain>
    </source>
</reference>
<evidence type="ECO:0000259" key="1">
    <source>
        <dbReference type="Pfam" id="PF13472"/>
    </source>
</evidence>
<dbReference type="SUPFAM" id="SSF52266">
    <property type="entry name" value="SGNH hydrolase"/>
    <property type="match status" value="1"/>
</dbReference>
<dbReference type="PANTHER" id="PTHR30383">
    <property type="entry name" value="THIOESTERASE 1/PROTEASE 1/LYSOPHOSPHOLIPASE L1"/>
    <property type="match status" value="1"/>
</dbReference>
<reference evidence="2" key="1">
    <citation type="submission" date="2020-08" db="EMBL/GenBank/DDBJ databases">
        <authorList>
            <person name="Uke A."/>
            <person name="Chhe C."/>
            <person name="Baramee S."/>
            <person name="Kosugi A."/>
        </authorList>
    </citation>
    <scope>NUCLEOTIDE SEQUENCE</scope>
    <source>
        <strain evidence="2">DA-C8</strain>
    </source>
</reference>
<dbReference type="InterPro" id="IPR051532">
    <property type="entry name" value="Ester_Hydrolysis_Enzymes"/>
</dbReference>
<accession>A0A916QAF8</accession>
<proteinExistence type="predicted"/>
<dbReference type="PANTHER" id="PTHR30383:SF27">
    <property type="entry name" value="SPORE GERMINATION LIPASE LIPC"/>
    <property type="match status" value="1"/>
</dbReference>
<dbReference type="Pfam" id="PF13472">
    <property type="entry name" value="Lipase_GDSL_2"/>
    <property type="match status" value="1"/>
</dbReference>
<gene>
    <name evidence="2" type="primary">lipC</name>
    <name evidence="2" type="ORF">PRECH8_03910</name>
</gene>
<comment type="caution">
    <text evidence="2">The sequence shown here is derived from an EMBL/GenBank/DDBJ whole genome shotgun (WGS) entry which is preliminary data.</text>
</comment>
<feature type="domain" description="SGNH hydrolase-type esterase" evidence="1">
    <location>
        <begin position="16"/>
        <end position="209"/>
    </location>
</feature>
<keyword evidence="3" id="KW-1185">Reference proteome</keyword>
<organism evidence="2 3">
    <name type="scientific">Insulibacter thermoxylanivorax</name>
    <dbReference type="NCBI Taxonomy" id="2749268"/>
    <lineage>
        <taxon>Bacteria</taxon>
        <taxon>Bacillati</taxon>
        <taxon>Bacillota</taxon>
        <taxon>Bacilli</taxon>
        <taxon>Bacillales</taxon>
        <taxon>Paenibacillaceae</taxon>
        <taxon>Insulibacter</taxon>
    </lineage>
</organism>
<protein>
    <submittedName>
        <fullName evidence="2">Spore germination lipase LipC</fullName>
    </submittedName>
</protein>
<name>A0A916QAF8_9BACL</name>